<dbReference type="RefSeq" id="WP_380716154.1">
    <property type="nucleotide sequence ID" value="NZ_JBHSGI010000002.1"/>
</dbReference>
<dbReference type="Proteomes" id="UP001595973">
    <property type="component" value="Unassembled WGS sequence"/>
</dbReference>
<comment type="caution">
    <text evidence="1">The sequence shown here is derived from an EMBL/GenBank/DDBJ whole genome shotgun (WGS) entry which is preliminary data.</text>
</comment>
<protein>
    <submittedName>
        <fullName evidence="1">Uncharacterized protein</fullName>
    </submittedName>
</protein>
<organism evidence="1 2">
    <name type="scientific">Seohaeicola nanhaiensis</name>
    <dbReference type="NCBI Taxonomy" id="1387282"/>
    <lineage>
        <taxon>Bacteria</taxon>
        <taxon>Pseudomonadati</taxon>
        <taxon>Pseudomonadota</taxon>
        <taxon>Alphaproteobacteria</taxon>
        <taxon>Rhodobacterales</taxon>
        <taxon>Roseobacteraceae</taxon>
        <taxon>Seohaeicola</taxon>
    </lineage>
</organism>
<reference evidence="2" key="1">
    <citation type="journal article" date="2019" name="Int. J. Syst. Evol. Microbiol.">
        <title>The Global Catalogue of Microorganisms (GCM) 10K type strain sequencing project: providing services to taxonomists for standard genome sequencing and annotation.</title>
        <authorList>
            <consortium name="The Broad Institute Genomics Platform"/>
            <consortium name="The Broad Institute Genome Sequencing Center for Infectious Disease"/>
            <person name="Wu L."/>
            <person name="Ma J."/>
        </authorList>
    </citation>
    <scope>NUCLEOTIDE SEQUENCE [LARGE SCALE GENOMIC DNA]</scope>
    <source>
        <strain evidence="2">CGMCC 4.7283</strain>
    </source>
</reference>
<name>A0ABV9KCI9_9RHOB</name>
<accession>A0ABV9KCI9</accession>
<proteinExistence type="predicted"/>
<evidence type="ECO:0000313" key="2">
    <source>
        <dbReference type="Proteomes" id="UP001595973"/>
    </source>
</evidence>
<evidence type="ECO:0000313" key="1">
    <source>
        <dbReference type="EMBL" id="MFC4667920.1"/>
    </source>
</evidence>
<dbReference type="EMBL" id="JBHSGI010000002">
    <property type="protein sequence ID" value="MFC4667920.1"/>
    <property type="molecule type" value="Genomic_DNA"/>
</dbReference>
<sequence length="261" mass="29920">MSDDCETCLNRLLRGIATHDTRTVRLAWRALLATPAMTAPAVQARLDTPTWTKPPSGPSDRYLGMLLALLDAVDAEAFGAEIERLTAQLLHPLHRRTVELLAKRRGERPFGTLDCGVPVHIADDVPEPAGLLRRMNRWSRTKELSIADVTRVDVILGRPELDYLGLYAIRFDAIVLVWRPTLHRFPLVWFSWLDHERTFYHEIGHHHFGHHQGGQDIDQEQEANAYATRMLRRAHPVAMRLLALVVLPVLRLRRLKRRWLG</sequence>
<keyword evidence="2" id="KW-1185">Reference proteome</keyword>
<gene>
    <name evidence="1" type="ORF">ACFO5X_05085</name>
</gene>